<evidence type="ECO:0000256" key="2">
    <source>
        <dbReference type="ARBA" id="ARBA00022801"/>
    </source>
</evidence>
<name>A0A9P4WLD3_9PLEO</name>
<dbReference type="AlphaFoldDB" id="A0A9P4WLD3"/>
<dbReference type="Gene3D" id="3.90.79.10">
    <property type="entry name" value="Nucleoside Triphosphate Pyrophosphohydrolase"/>
    <property type="match status" value="1"/>
</dbReference>
<comment type="caution">
    <text evidence="3">The sequence shown here is derived from an EMBL/GenBank/DDBJ whole genome shotgun (WGS) entry which is preliminary data.</text>
</comment>
<accession>A0A9P4WLD3</accession>
<dbReference type="GO" id="GO:0006753">
    <property type="term" value="P:nucleoside phosphate metabolic process"/>
    <property type="evidence" value="ECO:0007669"/>
    <property type="project" value="TreeGrafter"/>
</dbReference>
<reference evidence="3" key="1">
    <citation type="submission" date="2019-04" db="EMBL/GenBank/DDBJ databases">
        <title>Sequencing of skin fungus with MAO and IRED activity.</title>
        <authorList>
            <person name="Marsaioli A.J."/>
            <person name="Bonatto J.M.C."/>
            <person name="Reis Junior O."/>
        </authorList>
    </citation>
    <scope>NUCLEOTIDE SEQUENCE</scope>
    <source>
        <strain evidence="3">28M1</strain>
    </source>
</reference>
<dbReference type="GO" id="GO:0080041">
    <property type="term" value="F:ADP-ribose pyrophosphohydrolase activity"/>
    <property type="evidence" value="ECO:0007669"/>
    <property type="project" value="TreeGrafter"/>
</dbReference>
<dbReference type="PANTHER" id="PTHR11839">
    <property type="entry name" value="UDP/ADP-SUGAR PYROPHOSPHATASE"/>
    <property type="match status" value="1"/>
</dbReference>
<dbReference type="GO" id="GO:0080042">
    <property type="term" value="F:ADP-glucose pyrophosphohydrolase activity"/>
    <property type="evidence" value="ECO:0007669"/>
    <property type="project" value="TreeGrafter"/>
</dbReference>
<proteinExistence type="predicted"/>
<evidence type="ECO:0000313" key="3">
    <source>
        <dbReference type="EMBL" id="KAF3035218.1"/>
    </source>
</evidence>
<dbReference type="GO" id="GO:0019693">
    <property type="term" value="P:ribose phosphate metabolic process"/>
    <property type="evidence" value="ECO:0007669"/>
    <property type="project" value="TreeGrafter"/>
</dbReference>
<evidence type="ECO:0000313" key="4">
    <source>
        <dbReference type="Proteomes" id="UP000758155"/>
    </source>
</evidence>
<organism evidence="3 4">
    <name type="scientific">Didymella heteroderae</name>
    <dbReference type="NCBI Taxonomy" id="1769908"/>
    <lineage>
        <taxon>Eukaryota</taxon>
        <taxon>Fungi</taxon>
        <taxon>Dikarya</taxon>
        <taxon>Ascomycota</taxon>
        <taxon>Pezizomycotina</taxon>
        <taxon>Dothideomycetes</taxon>
        <taxon>Pleosporomycetidae</taxon>
        <taxon>Pleosporales</taxon>
        <taxon>Pleosporineae</taxon>
        <taxon>Didymellaceae</taxon>
        <taxon>Didymella</taxon>
    </lineage>
</organism>
<dbReference type="Proteomes" id="UP000758155">
    <property type="component" value="Unassembled WGS sequence"/>
</dbReference>
<dbReference type="PANTHER" id="PTHR11839:SF18">
    <property type="entry name" value="NUDIX HYDROLASE DOMAIN-CONTAINING PROTEIN"/>
    <property type="match status" value="1"/>
</dbReference>
<dbReference type="EMBL" id="SWKV01000060">
    <property type="protein sequence ID" value="KAF3035218.1"/>
    <property type="molecule type" value="Genomic_DNA"/>
</dbReference>
<sequence>MTQQPRIAAGSLNFLEIPSGMLDGDNNFRGIAAREIEEETGIKIPSEEAIDLIELALRDSRVKGPVRNAMYPSPGASDEFIPILLWEKELDRQTIENLRGKLTGQSTQGEIVTLRVCDYDVLWREGARDAKSMTAWALYEGLSRAGVLQDEVEKRKASRGRSSHI</sequence>
<dbReference type="CDD" id="cd03424">
    <property type="entry name" value="NUDIX_ADPRase_Nudt5_UGPPase_Nudt14"/>
    <property type="match status" value="1"/>
</dbReference>
<dbReference type="InterPro" id="IPR015797">
    <property type="entry name" value="NUDIX_hydrolase-like_dom_sf"/>
</dbReference>
<evidence type="ECO:0008006" key="5">
    <source>
        <dbReference type="Google" id="ProtNLM"/>
    </source>
</evidence>
<comment type="cofactor">
    <cofactor evidence="1">
        <name>Mg(2+)</name>
        <dbReference type="ChEBI" id="CHEBI:18420"/>
    </cofactor>
</comment>
<gene>
    <name evidence="3" type="ORF">E8E12_003821</name>
</gene>
<dbReference type="OrthoDB" id="10249920at2759"/>
<protein>
    <recommendedName>
        <fullName evidence="5">Nudix hydrolase domain-containing protein</fullName>
    </recommendedName>
</protein>
<keyword evidence="4" id="KW-1185">Reference proteome</keyword>
<dbReference type="SUPFAM" id="SSF55811">
    <property type="entry name" value="Nudix"/>
    <property type="match status" value="1"/>
</dbReference>
<evidence type="ECO:0000256" key="1">
    <source>
        <dbReference type="ARBA" id="ARBA00001946"/>
    </source>
</evidence>
<keyword evidence="2" id="KW-0378">Hydrolase</keyword>